<comment type="caution">
    <text evidence="5">The sequence shown here is derived from an EMBL/GenBank/DDBJ whole genome shotgun (WGS) entry which is preliminary data.</text>
</comment>
<proteinExistence type="inferred from homology"/>
<dbReference type="EC" id="5.1.3.15" evidence="4"/>
<evidence type="ECO:0000256" key="1">
    <source>
        <dbReference type="ARBA" id="ARBA00001096"/>
    </source>
</evidence>
<reference evidence="5 6" key="1">
    <citation type="journal article" date="2017" name="Int. J. Syst. Evol. Microbiol.">
        <title>Ramlibacter alkalitolerans sp. nov., alkali-tolerant bacterium isolated from soil of ginseng.</title>
        <authorList>
            <person name="Lee D.H."/>
            <person name="Cha C.J."/>
        </authorList>
    </citation>
    <scope>NUCLEOTIDE SEQUENCE [LARGE SCALE GENOMIC DNA]</scope>
    <source>
        <strain evidence="5 6">KACC 19305</strain>
    </source>
</reference>
<evidence type="ECO:0000256" key="4">
    <source>
        <dbReference type="PIRNR" id="PIRNR016020"/>
    </source>
</evidence>
<protein>
    <recommendedName>
        <fullName evidence="4">Putative glucose-6-phosphate 1-epimerase</fullName>
        <ecNumber evidence="4">5.1.3.15</ecNumber>
    </recommendedName>
</protein>
<name>A0ABS1JWL0_9BURK</name>
<sequence>MTTAGPARDSAEVPLHNAAGDEASFSLHGAQLLSWVPRGAGEQIYLSPLSRPAAGKSARGGTPVCFPQFADRGPLPKHGFVRTAHWELVSPPLSGTEVAEARFQIDSASSGFAWEHAFCLVLVARLGPGWLELELQAANTGRSAYDFTAALHTYLATDVRAARLHGLQGCDYEDNLAGRRVQRERSPFLAVAGEVDRVYLQVPGVLRLEEGASQRRVMQQGFTDVVVWNPGPAKAAQLGDMPPQDWERMLCIEAGVIGQPVHLPPGKTWHGLQRLELG</sequence>
<accession>A0ABS1JWL0</accession>
<organism evidence="5 6">
    <name type="scientific">Ramlibacter alkalitolerans</name>
    <dbReference type="NCBI Taxonomy" id="2039631"/>
    <lineage>
        <taxon>Bacteria</taxon>
        <taxon>Pseudomonadati</taxon>
        <taxon>Pseudomonadota</taxon>
        <taxon>Betaproteobacteria</taxon>
        <taxon>Burkholderiales</taxon>
        <taxon>Comamonadaceae</taxon>
        <taxon>Ramlibacter</taxon>
    </lineage>
</organism>
<evidence type="ECO:0000313" key="6">
    <source>
        <dbReference type="Proteomes" id="UP000622707"/>
    </source>
</evidence>
<dbReference type="InterPro" id="IPR025532">
    <property type="entry name" value="G6P_1-epimerase"/>
</dbReference>
<dbReference type="Proteomes" id="UP000622707">
    <property type="component" value="Unassembled WGS sequence"/>
</dbReference>
<evidence type="ECO:0000313" key="5">
    <source>
        <dbReference type="EMBL" id="MBL0428705.1"/>
    </source>
</evidence>
<comment type="similarity">
    <text evidence="2 4">Belongs to the glucose-6-phosphate 1-epimerase family.</text>
</comment>
<dbReference type="PANTHER" id="PTHR11122:SF13">
    <property type="entry name" value="GLUCOSE-6-PHOSPHATE 1-EPIMERASE"/>
    <property type="match status" value="1"/>
</dbReference>
<evidence type="ECO:0000256" key="3">
    <source>
        <dbReference type="ARBA" id="ARBA00023235"/>
    </source>
</evidence>
<dbReference type="InterPro" id="IPR011013">
    <property type="entry name" value="Gal_mutarotase_sf_dom"/>
</dbReference>
<dbReference type="SUPFAM" id="SSF74650">
    <property type="entry name" value="Galactose mutarotase-like"/>
    <property type="match status" value="1"/>
</dbReference>
<dbReference type="CDD" id="cd09020">
    <property type="entry name" value="D-hex-6-P-epi_like"/>
    <property type="match status" value="1"/>
</dbReference>
<keyword evidence="3 4" id="KW-0413">Isomerase</keyword>
<dbReference type="InterPro" id="IPR008183">
    <property type="entry name" value="Aldose_1/G6P_1-epimerase"/>
</dbReference>
<dbReference type="PANTHER" id="PTHR11122">
    <property type="entry name" value="APOSPORY-ASSOCIATED PROTEIN C-RELATED"/>
    <property type="match status" value="1"/>
</dbReference>
<dbReference type="RefSeq" id="WP_201693343.1">
    <property type="nucleotide sequence ID" value="NZ_JAEQND010000021.1"/>
</dbReference>
<evidence type="ECO:0000256" key="2">
    <source>
        <dbReference type="ARBA" id="ARBA00005866"/>
    </source>
</evidence>
<dbReference type="EMBL" id="JAEQND010000021">
    <property type="protein sequence ID" value="MBL0428705.1"/>
    <property type="molecule type" value="Genomic_DNA"/>
</dbReference>
<dbReference type="InterPro" id="IPR014718">
    <property type="entry name" value="GH-type_carb-bd"/>
</dbReference>
<dbReference type="PIRSF" id="PIRSF016020">
    <property type="entry name" value="PHexose_mutarotase"/>
    <property type="match status" value="1"/>
</dbReference>
<comment type="catalytic activity">
    <reaction evidence="1">
        <text>alpha-D-glucose 6-phosphate = beta-D-glucose 6-phosphate</text>
        <dbReference type="Rhea" id="RHEA:16249"/>
        <dbReference type="ChEBI" id="CHEBI:58225"/>
        <dbReference type="ChEBI" id="CHEBI:58247"/>
        <dbReference type="EC" id="5.1.3.15"/>
    </reaction>
</comment>
<keyword evidence="6" id="KW-1185">Reference proteome</keyword>
<dbReference type="Pfam" id="PF01263">
    <property type="entry name" value="Aldose_epim"/>
    <property type="match status" value="1"/>
</dbReference>
<dbReference type="Gene3D" id="2.70.98.10">
    <property type="match status" value="1"/>
</dbReference>
<gene>
    <name evidence="5" type="ORF">JI746_26615</name>
</gene>